<dbReference type="InterPro" id="IPR013785">
    <property type="entry name" value="Aldolase_TIM"/>
</dbReference>
<dbReference type="GO" id="GO:0000162">
    <property type="term" value="P:L-tryptophan biosynthetic process"/>
    <property type="evidence" value="ECO:0007669"/>
    <property type="project" value="UniProtKB-UniRule"/>
</dbReference>
<name>A0A2A7U3S9_EDWTA</name>
<dbReference type="Pfam" id="PF00697">
    <property type="entry name" value="PRAI"/>
    <property type="match status" value="1"/>
</dbReference>
<dbReference type="InterPro" id="IPR001468">
    <property type="entry name" value="Indole-3-GlycerolPSynthase_CS"/>
</dbReference>
<dbReference type="EC" id="4.1.1.48" evidence="16"/>
<dbReference type="UniPathway" id="UPA00035">
    <property type="reaction ID" value="UER00042"/>
</dbReference>
<proteinExistence type="inferred from homology"/>
<evidence type="ECO:0000256" key="10">
    <source>
        <dbReference type="ARBA" id="ARBA00022822"/>
    </source>
</evidence>
<dbReference type="Gene3D" id="3.20.20.70">
    <property type="entry name" value="Aldolase class I"/>
    <property type="match status" value="2"/>
</dbReference>
<dbReference type="HAMAP" id="MF_00135">
    <property type="entry name" value="PRAI"/>
    <property type="match status" value="1"/>
</dbReference>
<comment type="function">
    <text evidence="15">Bifunctional enzyme that catalyzes two sequential steps of tryptophan biosynthetic pathway. The first reaction is catalyzed by the isomerase, coded by the TrpF domain; the second reaction is catalyzed by the synthase, coded by the TrpC domain.</text>
</comment>
<comment type="caution">
    <text evidence="20">The sequence shown here is derived from an EMBL/GenBank/DDBJ whole genome shotgun (WGS) entry which is preliminary data.</text>
</comment>
<sequence length="458" mass="49940">MTAPLSSSPSLLRRIVAGKRRWIAERQRHQPLATFHATLQRAERDFYHALSATECALILECKKASPSRGVIRADFDPQAIARVYRDHAAAISVLTDSEDFQGDFTYLRAVSDVVTQPVLCKDFILDPYQIYLARHYRADAILLMLSVLDDDSYRRLAALADSLAMGVLTEVSNEQEMARALALGARVIGINNRNLHDLSVDTARTHHLAALAPASVTLIAESGIHHHAQLRDLGRHVQGFLIGSALMAQADLRSAVCRLRFGDNKVCGLTRPQDAAAAYQAGAIYGGLIFVARSPRYIDIATAQRVMQGAPLRYVGVFRDAQPTSVALAAERLGLHAVQLHGAEDQAYIDRLRPLLPAHCQIWKALAVGDTLPQRNLHHVDRYLFDAARPGGGRPFDWRLLAGQALENVMLAGGIGADNCRQAAALGAGGLDFNSALESLPGVKDHAKLQATFLALRP</sequence>
<dbReference type="AlphaFoldDB" id="A0A2A7U3S9"/>
<dbReference type="SUPFAM" id="SSF51366">
    <property type="entry name" value="Ribulose-phoshate binding barrel"/>
    <property type="match status" value="2"/>
</dbReference>
<evidence type="ECO:0000256" key="15">
    <source>
        <dbReference type="ARBA" id="ARBA00025592"/>
    </source>
</evidence>
<keyword evidence="12 17" id="KW-0413">Isomerase</keyword>
<dbReference type="STRING" id="636.AAW15_09225"/>
<comment type="similarity">
    <text evidence="16">Belongs to the TrpC family.</text>
</comment>
<comment type="similarity">
    <text evidence="5">In the N-terminal section; belongs to the TrpC family.</text>
</comment>
<dbReference type="EC" id="5.3.1.24" evidence="17"/>
<dbReference type="CDD" id="cd00331">
    <property type="entry name" value="IGPS"/>
    <property type="match status" value="1"/>
</dbReference>
<evidence type="ECO:0000256" key="6">
    <source>
        <dbReference type="ARBA" id="ARBA00009847"/>
    </source>
</evidence>
<dbReference type="NCBIfam" id="NF006945">
    <property type="entry name" value="PRK09427.1"/>
    <property type="match status" value="1"/>
</dbReference>
<keyword evidence="14" id="KW-0511">Multifunctional enzyme</keyword>
<evidence type="ECO:0000256" key="14">
    <source>
        <dbReference type="ARBA" id="ARBA00023268"/>
    </source>
</evidence>
<dbReference type="RefSeq" id="WP_098143258.1">
    <property type="nucleotide sequence ID" value="NZ_PDDV01000013.1"/>
</dbReference>
<evidence type="ECO:0000256" key="5">
    <source>
        <dbReference type="ARBA" id="ARBA00007902"/>
    </source>
</evidence>
<dbReference type="PANTHER" id="PTHR22854:SF2">
    <property type="entry name" value="INDOLE-3-GLYCEROL-PHOSPHATE SYNTHASE"/>
    <property type="match status" value="1"/>
</dbReference>
<reference evidence="21" key="1">
    <citation type="submission" date="2017-09" db="EMBL/GenBank/DDBJ databases">
        <title>FDA dAtabase for Regulatory Grade micrObial Sequences (FDA-ARGOS): Supporting development and validation of Infectious Disease Dx tests.</title>
        <authorList>
            <person name="Goldberg B."/>
            <person name="Campos J."/>
            <person name="Tallon L."/>
            <person name="Sadzewicz L."/>
            <person name="Ott S."/>
            <person name="Zhao X."/>
            <person name="Nagaraj S."/>
            <person name="Vavikolanu K."/>
            <person name="Aluvathingal J."/>
            <person name="Nadendla S."/>
            <person name="Geyer C."/>
            <person name="Sichtig H."/>
        </authorList>
    </citation>
    <scope>NUCLEOTIDE SEQUENCE [LARGE SCALE GENOMIC DNA]</scope>
    <source>
        <strain evidence="21">FDAARGOS_370</strain>
    </source>
</reference>
<comment type="pathway">
    <text evidence="4 16">Amino-acid biosynthesis; L-tryptophan biosynthesis; L-tryptophan from chorismate: step 4/5.</text>
</comment>
<keyword evidence="9 16" id="KW-0210">Decarboxylase</keyword>
<comment type="similarity">
    <text evidence="17">Belongs to the TrpF family.</text>
</comment>
<evidence type="ECO:0000256" key="4">
    <source>
        <dbReference type="ARBA" id="ARBA00004696"/>
    </source>
</evidence>
<dbReference type="InterPro" id="IPR001240">
    <property type="entry name" value="PRAI_dom"/>
</dbReference>
<dbReference type="Proteomes" id="UP000219788">
    <property type="component" value="Unassembled WGS sequence"/>
</dbReference>
<evidence type="ECO:0000256" key="3">
    <source>
        <dbReference type="ARBA" id="ARBA00004664"/>
    </source>
</evidence>
<comment type="pathway">
    <text evidence="3 17">Amino-acid biosynthesis; L-tryptophan biosynthesis; L-tryptophan from chorismate: step 3/5.</text>
</comment>
<evidence type="ECO:0000313" key="21">
    <source>
        <dbReference type="Proteomes" id="UP000219788"/>
    </source>
</evidence>
<evidence type="ECO:0000259" key="18">
    <source>
        <dbReference type="Pfam" id="PF00218"/>
    </source>
</evidence>
<evidence type="ECO:0000256" key="13">
    <source>
        <dbReference type="ARBA" id="ARBA00023239"/>
    </source>
</evidence>
<gene>
    <name evidence="16" type="primary">trpC</name>
    <name evidence="17" type="synonym">trpF</name>
    <name evidence="20" type="ORF">CRM76_13770</name>
</gene>
<evidence type="ECO:0000259" key="19">
    <source>
        <dbReference type="Pfam" id="PF00697"/>
    </source>
</evidence>
<evidence type="ECO:0000256" key="16">
    <source>
        <dbReference type="HAMAP-Rule" id="MF_00134"/>
    </source>
</evidence>
<dbReference type="FunFam" id="3.20.20.70:FF:000024">
    <property type="entry name" value="Indole-3-glycerol phosphate synthase"/>
    <property type="match status" value="1"/>
</dbReference>
<comment type="catalytic activity">
    <reaction evidence="2 16">
        <text>1-(2-carboxyphenylamino)-1-deoxy-D-ribulose 5-phosphate + H(+) = (1S,2R)-1-C-(indol-3-yl)glycerol 3-phosphate + CO2 + H2O</text>
        <dbReference type="Rhea" id="RHEA:23476"/>
        <dbReference type="ChEBI" id="CHEBI:15377"/>
        <dbReference type="ChEBI" id="CHEBI:15378"/>
        <dbReference type="ChEBI" id="CHEBI:16526"/>
        <dbReference type="ChEBI" id="CHEBI:58613"/>
        <dbReference type="ChEBI" id="CHEBI:58866"/>
        <dbReference type="EC" id="4.1.1.48"/>
    </reaction>
</comment>
<protein>
    <recommendedName>
        <fullName evidence="16 17">Multifunctional fusion protein</fullName>
    </recommendedName>
    <domain>
        <recommendedName>
            <fullName evidence="16">Indole-3-glycerol phosphate synthase</fullName>
            <shortName evidence="16">IGPS</shortName>
            <ecNumber evidence="16">4.1.1.48</ecNumber>
        </recommendedName>
    </domain>
    <domain>
        <recommendedName>
            <fullName evidence="17">N-(5'-phosphoribosyl)anthranilate isomerase</fullName>
            <shortName evidence="17">PRAI</shortName>
            <ecNumber evidence="17">5.3.1.24</ecNumber>
        </recommendedName>
    </domain>
</protein>
<evidence type="ECO:0000256" key="17">
    <source>
        <dbReference type="HAMAP-Rule" id="MF_00135"/>
    </source>
</evidence>
<dbReference type="HAMAP" id="MF_00134_B">
    <property type="entry name" value="IGPS_B"/>
    <property type="match status" value="1"/>
</dbReference>
<evidence type="ECO:0000256" key="11">
    <source>
        <dbReference type="ARBA" id="ARBA00023141"/>
    </source>
</evidence>
<evidence type="ECO:0000256" key="1">
    <source>
        <dbReference type="ARBA" id="ARBA00001164"/>
    </source>
</evidence>
<evidence type="ECO:0000256" key="8">
    <source>
        <dbReference type="ARBA" id="ARBA00022605"/>
    </source>
</evidence>
<dbReference type="InterPro" id="IPR011060">
    <property type="entry name" value="RibuloseP-bd_barrel"/>
</dbReference>
<dbReference type="Pfam" id="PF00218">
    <property type="entry name" value="IGPS"/>
    <property type="match status" value="1"/>
</dbReference>
<dbReference type="FunFam" id="3.20.20.70:FF:000165">
    <property type="entry name" value="Multifunctional fusion protein"/>
    <property type="match status" value="1"/>
</dbReference>
<feature type="domain" description="N-(5'phosphoribosyl) anthranilate isomerase (PRAI)" evidence="19">
    <location>
        <begin position="264"/>
        <end position="452"/>
    </location>
</feature>
<dbReference type="EMBL" id="PDDV01000013">
    <property type="protein sequence ID" value="PEH72928.1"/>
    <property type="molecule type" value="Genomic_DNA"/>
</dbReference>
<organism evidence="20 21">
    <name type="scientific">Edwardsiella tarda</name>
    <dbReference type="NCBI Taxonomy" id="636"/>
    <lineage>
        <taxon>Bacteria</taxon>
        <taxon>Pseudomonadati</taxon>
        <taxon>Pseudomonadota</taxon>
        <taxon>Gammaproteobacteria</taxon>
        <taxon>Enterobacterales</taxon>
        <taxon>Hafniaceae</taxon>
        <taxon>Edwardsiella</taxon>
    </lineage>
</organism>
<comment type="similarity">
    <text evidence="6">In the C-terminal section; belongs to the TrpF family.</text>
</comment>
<keyword evidence="10 16" id="KW-0822">Tryptophan biosynthesis</keyword>
<comment type="catalytic activity">
    <reaction evidence="1 17">
        <text>N-(5-phospho-beta-D-ribosyl)anthranilate = 1-(2-carboxyphenylamino)-1-deoxy-D-ribulose 5-phosphate</text>
        <dbReference type="Rhea" id="RHEA:21540"/>
        <dbReference type="ChEBI" id="CHEBI:18277"/>
        <dbReference type="ChEBI" id="CHEBI:58613"/>
        <dbReference type="EC" id="5.3.1.24"/>
    </reaction>
</comment>
<dbReference type="PANTHER" id="PTHR22854">
    <property type="entry name" value="TRYPTOPHAN BIOSYNTHESIS PROTEIN"/>
    <property type="match status" value="1"/>
</dbReference>
<keyword evidence="13 16" id="KW-0456">Lyase</keyword>
<dbReference type="GO" id="GO:0004425">
    <property type="term" value="F:indole-3-glycerol-phosphate synthase activity"/>
    <property type="evidence" value="ECO:0007669"/>
    <property type="project" value="UniProtKB-UniRule"/>
</dbReference>
<dbReference type="InterPro" id="IPR045186">
    <property type="entry name" value="Indole-3-glycerol_P_synth"/>
</dbReference>
<dbReference type="InterPro" id="IPR013798">
    <property type="entry name" value="Indole-3-glycerol_P_synth_dom"/>
</dbReference>
<evidence type="ECO:0000256" key="9">
    <source>
        <dbReference type="ARBA" id="ARBA00022793"/>
    </source>
</evidence>
<evidence type="ECO:0000313" key="20">
    <source>
        <dbReference type="EMBL" id="PEH72928.1"/>
    </source>
</evidence>
<accession>A0A2A7U3S9</accession>
<feature type="domain" description="Indole-3-glycerol phosphate synthase" evidence="18">
    <location>
        <begin position="12"/>
        <end position="258"/>
    </location>
</feature>
<dbReference type="GO" id="GO:0004640">
    <property type="term" value="F:phosphoribosylanthranilate isomerase activity"/>
    <property type="evidence" value="ECO:0007669"/>
    <property type="project" value="UniProtKB-UniRule"/>
</dbReference>
<keyword evidence="11 16" id="KW-0057">Aromatic amino acid biosynthesis</keyword>
<evidence type="ECO:0000256" key="12">
    <source>
        <dbReference type="ARBA" id="ARBA00023235"/>
    </source>
</evidence>
<dbReference type="CDD" id="cd00405">
    <property type="entry name" value="PRAI"/>
    <property type="match status" value="1"/>
</dbReference>
<dbReference type="OrthoDB" id="9804217at2"/>
<dbReference type="PROSITE" id="PS00614">
    <property type="entry name" value="IGPS"/>
    <property type="match status" value="1"/>
</dbReference>
<evidence type="ECO:0000256" key="7">
    <source>
        <dbReference type="ARBA" id="ARBA00011245"/>
    </source>
</evidence>
<comment type="subunit">
    <text evidence="7">Monomer.</text>
</comment>
<keyword evidence="8 16" id="KW-0028">Amino-acid biosynthesis</keyword>
<evidence type="ECO:0000256" key="2">
    <source>
        <dbReference type="ARBA" id="ARBA00001633"/>
    </source>
</evidence>